<protein>
    <submittedName>
        <fullName evidence="1">Uncharacterized protein</fullName>
    </submittedName>
</protein>
<sequence length="272" mass="30454">MMCLVNERALKTPSPSHNRPASPSLPEILAEQFSSEAPSSGWFRHLPIVQDRYHCLGGRARMASSTIWASHRLRVHLLQLLNFNWVDVTNVPIRRVLRESGVVRRPATLIQHLSPQPGRGLFHQEWSLLLHRLPAQHLQMHRDILPKMHHLPIGNKFRCLVNERALKTSSPSHTRPASPSLPEILAGQFSPEAPSSGCAPDSSMERGVLVRLVQALANCAGIADRYHYLSGMARMASSTIWASHRLRVHLLQLLHFRSTGSSHDQGQLGGRD</sequence>
<dbReference type="AlphaFoldDB" id="A0A7R9AAM3"/>
<name>A0A7R9AAM3_9CRUS</name>
<accession>A0A7R9AAM3</accession>
<dbReference type="EMBL" id="LR902487">
    <property type="protein sequence ID" value="CAD7250626.1"/>
    <property type="molecule type" value="Genomic_DNA"/>
</dbReference>
<dbReference type="EMBL" id="CAJPEV010002970">
    <property type="protein sequence ID" value="CAG0898562.1"/>
    <property type="molecule type" value="Genomic_DNA"/>
</dbReference>
<evidence type="ECO:0000313" key="2">
    <source>
        <dbReference type="Proteomes" id="UP000677054"/>
    </source>
</evidence>
<organism evidence="1">
    <name type="scientific">Darwinula stevensoni</name>
    <dbReference type="NCBI Taxonomy" id="69355"/>
    <lineage>
        <taxon>Eukaryota</taxon>
        <taxon>Metazoa</taxon>
        <taxon>Ecdysozoa</taxon>
        <taxon>Arthropoda</taxon>
        <taxon>Crustacea</taxon>
        <taxon>Oligostraca</taxon>
        <taxon>Ostracoda</taxon>
        <taxon>Podocopa</taxon>
        <taxon>Podocopida</taxon>
        <taxon>Darwinulocopina</taxon>
        <taxon>Darwinuloidea</taxon>
        <taxon>Darwinulidae</taxon>
        <taxon>Darwinula</taxon>
    </lineage>
</organism>
<proteinExistence type="predicted"/>
<evidence type="ECO:0000313" key="1">
    <source>
        <dbReference type="EMBL" id="CAD7250626.1"/>
    </source>
</evidence>
<dbReference type="Proteomes" id="UP000677054">
    <property type="component" value="Unassembled WGS sequence"/>
</dbReference>
<gene>
    <name evidence="1" type="ORF">DSTB1V02_LOCUS10396</name>
</gene>
<reference evidence="1" key="1">
    <citation type="submission" date="2020-11" db="EMBL/GenBank/DDBJ databases">
        <authorList>
            <person name="Tran Van P."/>
        </authorList>
    </citation>
    <scope>NUCLEOTIDE SEQUENCE</scope>
</reference>
<keyword evidence="2" id="KW-1185">Reference proteome</keyword>